<dbReference type="AlphaFoldDB" id="A0A2S7T0T8"/>
<evidence type="ECO:0000313" key="2">
    <source>
        <dbReference type="Proteomes" id="UP000239872"/>
    </source>
</evidence>
<protein>
    <submittedName>
        <fullName evidence="1">Uncharacterized protein</fullName>
    </submittedName>
</protein>
<name>A0A2S7T0T8_9BACT</name>
<dbReference type="EMBL" id="PPSL01000001">
    <property type="protein sequence ID" value="PQJ12548.1"/>
    <property type="molecule type" value="Genomic_DNA"/>
</dbReference>
<reference evidence="1 2" key="1">
    <citation type="submission" date="2018-01" db="EMBL/GenBank/DDBJ databases">
        <title>A novel member of the phylum Bacteroidetes isolated from glacier ice.</title>
        <authorList>
            <person name="Liu Q."/>
            <person name="Xin Y.-H."/>
        </authorList>
    </citation>
    <scope>NUCLEOTIDE SEQUENCE [LARGE SCALE GENOMIC DNA]</scope>
    <source>
        <strain evidence="1 2">RB1R16</strain>
    </source>
</reference>
<comment type="caution">
    <text evidence="1">The sequence shown here is derived from an EMBL/GenBank/DDBJ whole genome shotgun (WGS) entry which is preliminary data.</text>
</comment>
<dbReference type="Proteomes" id="UP000239872">
    <property type="component" value="Unassembled WGS sequence"/>
</dbReference>
<sequence>MWCQAEQWHRRWQQMELAATANSPQVSFHLSKQEYLKVKKGSDELLMNGKMYDLRSVVHNSDTIDIVAICDVEEDDIISKMEKLLKQGSGDKRSSDQLIELLSLFYVGSSCHISYFCYQQQPLLFGCMHSNVLDAFFAVSAPPPRVI</sequence>
<keyword evidence="2" id="KW-1185">Reference proteome</keyword>
<accession>A0A2S7T0T8</accession>
<gene>
    <name evidence="1" type="ORF">CJD36_002030</name>
</gene>
<proteinExistence type="predicted"/>
<organism evidence="1 2">
    <name type="scientific">Flavipsychrobacter stenotrophus</name>
    <dbReference type="NCBI Taxonomy" id="2077091"/>
    <lineage>
        <taxon>Bacteria</taxon>
        <taxon>Pseudomonadati</taxon>
        <taxon>Bacteroidota</taxon>
        <taxon>Chitinophagia</taxon>
        <taxon>Chitinophagales</taxon>
        <taxon>Chitinophagaceae</taxon>
        <taxon>Flavipsychrobacter</taxon>
    </lineage>
</organism>
<evidence type="ECO:0000313" key="1">
    <source>
        <dbReference type="EMBL" id="PQJ12548.1"/>
    </source>
</evidence>